<evidence type="ECO:0000256" key="1">
    <source>
        <dbReference type="ARBA" id="ARBA00023015"/>
    </source>
</evidence>
<dbReference type="PROSITE" id="PS01124">
    <property type="entry name" value="HTH_ARAC_FAMILY_2"/>
    <property type="match status" value="1"/>
</dbReference>
<dbReference type="OrthoDB" id="6543860at2"/>
<gene>
    <name evidence="5" type="ORF">CYR32_08685</name>
</gene>
<dbReference type="InterPro" id="IPR009057">
    <property type="entry name" value="Homeodomain-like_sf"/>
</dbReference>
<reference evidence="5 6" key="1">
    <citation type="submission" date="2017-12" db="EMBL/GenBank/DDBJ databases">
        <title>Characterization of six clinical isolates of Enterochimera gen. nov., a novel genus of the Yersiniaciae family and the three species Enterochimera arupensis sp. nov., Enterochimera coloradensis sp. nov, and Enterochimera californica sp. nov.</title>
        <authorList>
            <person name="Rossi A."/>
            <person name="Fisher M."/>
        </authorList>
    </citation>
    <scope>NUCLEOTIDE SEQUENCE [LARGE SCALE GENOMIC DNA]</scope>
    <source>
        <strain evidence="6">2016-Iso4</strain>
    </source>
</reference>
<dbReference type="PANTHER" id="PTHR47504:SF5">
    <property type="entry name" value="RIGHT ORIGIN-BINDING PROTEIN"/>
    <property type="match status" value="1"/>
</dbReference>
<dbReference type="GO" id="GO:0003700">
    <property type="term" value="F:DNA-binding transcription factor activity"/>
    <property type="evidence" value="ECO:0007669"/>
    <property type="project" value="InterPro"/>
</dbReference>
<protein>
    <recommendedName>
        <fullName evidence="4">HTH araC/xylS-type domain-containing protein</fullName>
    </recommendedName>
</protein>
<evidence type="ECO:0000259" key="4">
    <source>
        <dbReference type="PROSITE" id="PS01124"/>
    </source>
</evidence>
<dbReference type="PANTHER" id="PTHR47504">
    <property type="entry name" value="RIGHT ORIGIN-BINDING PROTEIN"/>
    <property type="match status" value="1"/>
</dbReference>
<evidence type="ECO:0000256" key="2">
    <source>
        <dbReference type="ARBA" id="ARBA00023125"/>
    </source>
</evidence>
<dbReference type="AlphaFoldDB" id="A0A2N5E5J6"/>
<keyword evidence="6" id="KW-1185">Reference proteome</keyword>
<accession>A0A2N5E5J6</accession>
<keyword evidence="1" id="KW-0805">Transcription regulation</keyword>
<evidence type="ECO:0000256" key="3">
    <source>
        <dbReference type="ARBA" id="ARBA00023163"/>
    </source>
</evidence>
<sequence length="199" mass="22494">MTMFQDTFSSSPAYLPARRKRPVCAVPEVNIALYEGRVGFNVIIPAMRPGENNARVRGGLPGYVGARDEAVFAVICEMVNWIDHHLDTCLTVQRISQRSGYSVWHLQRKFVQFTGLNVYEYVRIRRVISAAFALTRTRKTILEIAVENGFSCQTAFTRTLRNMACLTPGRMRRNFTGNEAWLIALIESLLHPARNISAA</sequence>
<dbReference type="SMART" id="SM00342">
    <property type="entry name" value="HTH_ARAC"/>
    <property type="match status" value="1"/>
</dbReference>
<keyword evidence="3" id="KW-0804">Transcription</keyword>
<proteinExistence type="predicted"/>
<dbReference type="GO" id="GO:0043565">
    <property type="term" value="F:sequence-specific DNA binding"/>
    <property type="evidence" value="ECO:0007669"/>
    <property type="project" value="InterPro"/>
</dbReference>
<comment type="caution">
    <text evidence="5">The sequence shown here is derived from an EMBL/GenBank/DDBJ whole genome shotgun (WGS) entry which is preliminary data.</text>
</comment>
<dbReference type="InterPro" id="IPR050959">
    <property type="entry name" value="MarA-like"/>
</dbReference>
<name>A0A2N5E5J6_9GAMM</name>
<evidence type="ECO:0000313" key="6">
    <source>
        <dbReference type="Proteomes" id="UP000234503"/>
    </source>
</evidence>
<evidence type="ECO:0000313" key="5">
    <source>
        <dbReference type="EMBL" id="PLR36427.1"/>
    </source>
</evidence>
<dbReference type="Gene3D" id="1.10.10.60">
    <property type="entry name" value="Homeodomain-like"/>
    <property type="match status" value="2"/>
</dbReference>
<dbReference type="EMBL" id="PJZH01000006">
    <property type="protein sequence ID" value="PLR36427.1"/>
    <property type="molecule type" value="Genomic_DNA"/>
</dbReference>
<dbReference type="InterPro" id="IPR018060">
    <property type="entry name" value="HTH_AraC"/>
</dbReference>
<dbReference type="SUPFAM" id="SSF46689">
    <property type="entry name" value="Homeodomain-like"/>
    <property type="match status" value="2"/>
</dbReference>
<keyword evidence="2" id="KW-0238">DNA-binding</keyword>
<feature type="domain" description="HTH araC/xylS-type" evidence="4">
    <location>
        <begin position="76"/>
        <end position="174"/>
    </location>
</feature>
<organism evidence="5 6">
    <name type="scientific">Chimaeribacter coloradensis</name>
    <dbReference type="NCBI Taxonomy" id="2060068"/>
    <lineage>
        <taxon>Bacteria</taxon>
        <taxon>Pseudomonadati</taxon>
        <taxon>Pseudomonadota</taxon>
        <taxon>Gammaproteobacteria</taxon>
        <taxon>Enterobacterales</taxon>
        <taxon>Yersiniaceae</taxon>
        <taxon>Chimaeribacter</taxon>
    </lineage>
</organism>
<dbReference type="Pfam" id="PF12833">
    <property type="entry name" value="HTH_18"/>
    <property type="match status" value="1"/>
</dbReference>
<dbReference type="Proteomes" id="UP000234503">
    <property type="component" value="Unassembled WGS sequence"/>
</dbReference>